<dbReference type="RefSeq" id="WP_184399432.1">
    <property type="nucleotide sequence ID" value="NZ_BAAAJD010000068.1"/>
</dbReference>
<proteinExistence type="predicted"/>
<reference evidence="1 2" key="1">
    <citation type="submission" date="2020-08" db="EMBL/GenBank/DDBJ databases">
        <title>Sequencing the genomes of 1000 actinobacteria strains.</title>
        <authorList>
            <person name="Klenk H.-P."/>
        </authorList>
    </citation>
    <scope>NUCLEOTIDE SEQUENCE [LARGE SCALE GENOMIC DNA]</scope>
    <source>
        <strain evidence="1 2">DSM 44551</strain>
    </source>
</reference>
<evidence type="ECO:0000313" key="1">
    <source>
        <dbReference type="EMBL" id="MBB5436127.1"/>
    </source>
</evidence>
<dbReference type="GO" id="GO:0016740">
    <property type="term" value="F:transferase activity"/>
    <property type="evidence" value="ECO:0007669"/>
    <property type="project" value="UniProtKB-KW"/>
</dbReference>
<protein>
    <submittedName>
        <fullName evidence="1">Mannose/fructose/N-acetylgalactosamine-specific phosphotransferase system component IIC</fullName>
    </submittedName>
</protein>
<keyword evidence="2" id="KW-1185">Reference proteome</keyword>
<dbReference type="AlphaFoldDB" id="A0A7W8QTA0"/>
<accession>A0A7W8QTA0</accession>
<keyword evidence="1" id="KW-0808">Transferase</keyword>
<gene>
    <name evidence="1" type="ORF">HDA36_006275</name>
</gene>
<dbReference type="EMBL" id="JACHDB010000002">
    <property type="protein sequence ID" value="MBB5436127.1"/>
    <property type="molecule type" value="Genomic_DNA"/>
</dbReference>
<organism evidence="1 2">
    <name type="scientific">Nocardiopsis composta</name>
    <dbReference type="NCBI Taxonomy" id="157465"/>
    <lineage>
        <taxon>Bacteria</taxon>
        <taxon>Bacillati</taxon>
        <taxon>Actinomycetota</taxon>
        <taxon>Actinomycetes</taxon>
        <taxon>Streptosporangiales</taxon>
        <taxon>Nocardiopsidaceae</taxon>
        <taxon>Nocardiopsis</taxon>
    </lineage>
</organism>
<sequence>MIKQMKALGGFPAWLMAGGVAGMLAGAVIGDIPLGVIIGAGAGGVLPVLFSGSGGEEADPPEGRSG</sequence>
<dbReference type="Proteomes" id="UP000572635">
    <property type="component" value="Unassembled WGS sequence"/>
</dbReference>
<comment type="caution">
    <text evidence="1">The sequence shown here is derived from an EMBL/GenBank/DDBJ whole genome shotgun (WGS) entry which is preliminary data.</text>
</comment>
<evidence type="ECO:0000313" key="2">
    <source>
        <dbReference type="Proteomes" id="UP000572635"/>
    </source>
</evidence>
<name>A0A7W8QTA0_9ACTN</name>